<keyword evidence="5 7" id="KW-0472">Membrane</keyword>
<evidence type="ECO:0000256" key="5">
    <source>
        <dbReference type="ARBA" id="ARBA00023136"/>
    </source>
</evidence>
<evidence type="ECO:0000313" key="9">
    <source>
        <dbReference type="Proteomes" id="UP000014071"/>
    </source>
</evidence>
<organism evidence="8 9">
    <name type="scientific">Pseudozyma hubeiensis (strain SY62)</name>
    <name type="common">Yeast</name>
    <dbReference type="NCBI Taxonomy" id="1305764"/>
    <lineage>
        <taxon>Eukaryota</taxon>
        <taxon>Fungi</taxon>
        <taxon>Dikarya</taxon>
        <taxon>Basidiomycota</taxon>
        <taxon>Ustilaginomycotina</taxon>
        <taxon>Ustilaginomycetes</taxon>
        <taxon>Ustilaginales</taxon>
        <taxon>Ustilaginaceae</taxon>
        <taxon>Pseudozyma</taxon>
    </lineage>
</organism>
<dbReference type="GO" id="GO:0016020">
    <property type="term" value="C:membrane"/>
    <property type="evidence" value="ECO:0007669"/>
    <property type="project" value="UniProtKB-SubCell"/>
</dbReference>
<sequence>MFRSLVSRLLTVVGHRDKLTFAADPSTKKQLVLEKEHRANSDPPIPTQAHKPHFASSPPQLLLLLLLFHLACPLATSLLHSSPFSSMSDLYPVPLGIAAYLGYSGYRKGSLSLSGAVTASLVGYATMANPFVGYGLTLITFYLVGSKATKFKASVKAKLETHSPPDSPSPQKQRDTSLGNRTAVQVLCNSATAVAACIAVRVLSRGQVDPLGTRSLSEVEVGGWRWGVTSLGLTLVVAGHYAACMGDTLASELGILSKTQPRLVTNPFRKVPPGTNGGVSPLGLTVSALGGTLIGVITSISLLIHYRFSPPSFSTAPTLQTHVKLISLLTASGLFGSLLDSILGATLQQTLYNKSSKKILIGQITDVLDAKKQDDPNAAWEKVTGWNVLDNNAVNFVASALTAVMTVWVGSKVF</sequence>
<dbReference type="RefSeq" id="XP_012187919.1">
    <property type="nucleotide sequence ID" value="XM_012332529.1"/>
</dbReference>
<evidence type="ECO:0000256" key="4">
    <source>
        <dbReference type="ARBA" id="ARBA00022989"/>
    </source>
</evidence>
<evidence type="ECO:0008006" key="10">
    <source>
        <dbReference type="Google" id="ProtNLM"/>
    </source>
</evidence>
<protein>
    <recommendedName>
        <fullName evidence="10">Integral membrane protein</fullName>
    </recommendedName>
</protein>
<dbReference type="eggNOG" id="KOG4491">
    <property type="taxonomic scope" value="Eukaryota"/>
</dbReference>
<keyword evidence="4 7" id="KW-1133">Transmembrane helix</keyword>
<reference evidence="9" key="1">
    <citation type="journal article" date="2013" name="Genome Announc.">
        <title>Draft genome sequence of the basidiomycetous yeast-like fungus Pseudozyma hubeiensis SY62, which produces an abundant amount of the biosurfactant mannosylerythritol lipids.</title>
        <authorList>
            <person name="Konishi M."/>
            <person name="Hatada Y."/>
            <person name="Horiuchi J."/>
        </authorList>
    </citation>
    <scope>NUCLEOTIDE SEQUENCE [LARGE SCALE GENOMIC DNA]</scope>
    <source>
        <strain evidence="9">SY62</strain>
    </source>
</reference>
<name>R9P030_PSEHS</name>
<dbReference type="AlphaFoldDB" id="R9P030"/>
<feature type="transmembrane region" description="Helical" evidence="7">
    <location>
        <begin position="121"/>
        <end position="144"/>
    </location>
</feature>
<dbReference type="Pfam" id="PF01940">
    <property type="entry name" value="DUF92"/>
    <property type="match status" value="1"/>
</dbReference>
<evidence type="ECO:0000256" key="3">
    <source>
        <dbReference type="ARBA" id="ARBA00022692"/>
    </source>
</evidence>
<keyword evidence="3 7" id="KW-0812">Transmembrane</keyword>
<feature type="region of interest" description="Disordered" evidence="6">
    <location>
        <begin position="159"/>
        <end position="178"/>
    </location>
</feature>
<comment type="subcellular location">
    <subcellularLocation>
        <location evidence="1">Membrane</location>
        <topology evidence="1">Multi-pass membrane protein</topology>
    </subcellularLocation>
</comment>
<evidence type="ECO:0000256" key="7">
    <source>
        <dbReference type="SAM" id="Phobius"/>
    </source>
</evidence>
<feature type="transmembrane region" description="Helical" evidence="7">
    <location>
        <begin position="325"/>
        <end position="347"/>
    </location>
</feature>
<gene>
    <name evidence="8" type="ORF">PHSY_001903</name>
</gene>
<dbReference type="OrthoDB" id="30881at2759"/>
<feature type="transmembrane region" description="Helical" evidence="7">
    <location>
        <begin position="61"/>
        <end position="80"/>
    </location>
</feature>
<dbReference type="PANTHER" id="PTHR13353:SF5">
    <property type="entry name" value="TRANSMEMBRANE PROTEIN 19"/>
    <property type="match status" value="1"/>
</dbReference>
<comment type="similarity">
    <text evidence="2">Belongs to the TMEM19 family.</text>
</comment>
<evidence type="ECO:0000256" key="6">
    <source>
        <dbReference type="SAM" id="MobiDB-lite"/>
    </source>
</evidence>
<evidence type="ECO:0000256" key="2">
    <source>
        <dbReference type="ARBA" id="ARBA00009012"/>
    </source>
</evidence>
<dbReference type="STRING" id="1305764.R9P030"/>
<feature type="transmembrane region" description="Helical" evidence="7">
    <location>
        <begin position="282"/>
        <end position="304"/>
    </location>
</feature>
<feature type="transmembrane region" description="Helical" evidence="7">
    <location>
        <begin position="393"/>
        <end position="411"/>
    </location>
</feature>
<feature type="transmembrane region" description="Helical" evidence="7">
    <location>
        <begin position="224"/>
        <end position="243"/>
    </location>
</feature>
<proteinExistence type="inferred from homology"/>
<dbReference type="HOGENOM" id="CLU_036918_3_0_1"/>
<evidence type="ECO:0000313" key="8">
    <source>
        <dbReference type="EMBL" id="GAC94332.1"/>
    </source>
</evidence>
<keyword evidence="9" id="KW-1185">Reference proteome</keyword>
<evidence type="ECO:0000256" key="1">
    <source>
        <dbReference type="ARBA" id="ARBA00004141"/>
    </source>
</evidence>
<feature type="region of interest" description="Disordered" evidence="6">
    <location>
        <begin position="34"/>
        <end position="53"/>
    </location>
</feature>
<dbReference type="GeneID" id="24107198"/>
<dbReference type="InterPro" id="IPR002794">
    <property type="entry name" value="DUF92_TMEM19"/>
</dbReference>
<accession>R9P030</accession>
<dbReference type="PANTHER" id="PTHR13353">
    <property type="entry name" value="TRANSMEMBRANE PROTEIN 19"/>
    <property type="match status" value="1"/>
</dbReference>
<dbReference type="Proteomes" id="UP000014071">
    <property type="component" value="Unassembled WGS sequence"/>
</dbReference>
<dbReference type="EMBL" id="DF238783">
    <property type="protein sequence ID" value="GAC94332.1"/>
    <property type="molecule type" value="Genomic_DNA"/>
</dbReference>